<keyword evidence="2" id="KW-1185">Reference proteome</keyword>
<organism evidence="1 2">
    <name type="scientific">Candidatus Cardinium hertigii</name>
    <dbReference type="NCBI Taxonomy" id="247481"/>
    <lineage>
        <taxon>Bacteria</taxon>
        <taxon>Pseudomonadati</taxon>
        <taxon>Bacteroidota</taxon>
        <taxon>Cytophagia</taxon>
        <taxon>Cytophagales</taxon>
        <taxon>Amoebophilaceae</taxon>
        <taxon>Candidatus Cardinium</taxon>
    </lineage>
</organism>
<dbReference type="EMBL" id="CP029619">
    <property type="protein sequence ID" value="AWN82199.1"/>
    <property type="molecule type" value="Genomic_DNA"/>
</dbReference>
<dbReference type="AlphaFoldDB" id="A0A2Z3LA27"/>
<dbReference type="Proteomes" id="UP000245872">
    <property type="component" value="Chromosome"/>
</dbReference>
<sequence>MKVTLYAPDVSLIWSSAQKSKKLMDKGVHLSDYWGSPVKFDFTELNKIKPSMLREAADQLAADAHITLAALSNATQGLLDDQ</sequence>
<reference evidence="1 2" key="1">
    <citation type="submission" date="2018-05" db="EMBL/GenBank/DDBJ databases">
        <title>Candidatus Cardinium hertigii Genome Assembly.</title>
        <authorList>
            <person name="Showmaker K.C."/>
            <person name="Walden K.O."/>
            <person name="Fields C.J."/>
            <person name="Lambert K.N."/>
            <person name="Hudson M.E."/>
        </authorList>
    </citation>
    <scope>NUCLEOTIDE SEQUENCE [LARGE SCALE GENOMIC DNA]</scope>
    <source>
        <strain evidence="2">cHgTN10</strain>
    </source>
</reference>
<name>A0A2Z3LA27_9BACT</name>
<proteinExistence type="predicted"/>
<protein>
    <submittedName>
        <fullName evidence="1">Uncharacterized protein</fullName>
    </submittedName>
</protein>
<accession>A0A2Z3LA27</accession>
<gene>
    <name evidence="1" type="ORF">DK880_00901</name>
</gene>
<evidence type="ECO:0000313" key="2">
    <source>
        <dbReference type="Proteomes" id="UP000245872"/>
    </source>
</evidence>
<dbReference type="KEGG" id="cher:DK880_00901"/>
<evidence type="ECO:0000313" key="1">
    <source>
        <dbReference type="EMBL" id="AWN82199.1"/>
    </source>
</evidence>